<dbReference type="AlphaFoldDB" id="A0A7S4EG71"/>
<evidence type="ECO:0008006" key="3">
    <source>
        <dbReference type="Google" id="ProtNLM"/>
    </source>
</evidence>
<dbReference type="InterPro" id="IPR011009">
    <property type="entry name" value="Kinase-like_dom_sf"/>
</dbReference>
<gene>
    <name evidence="2" type="ORF">PAUS00366_LOCUS3605</name>
</gene>
<reference evidence="2" key="1">
    <citation type="submission" date="2021-01" db="EMBL/GenBank/DDBJ databases">
        <authorList>
            <person name="Corre E."/>
            <person name="Pelletier E."/>
            <person name="Niang G."/>
            <person name="Scheremetjew M."/>
            <person name="Finn R."/>
            <person name="Kale V."/>
            <person name="Holt S."/>
            <person name="Cochrane G."/>
            <person name="Meng A."/>
            <person name="Brown T."/>
            <person name="Cohen L."/>
        </authorList>
    </citation>
    <scope>NUCLEOTIDE SEQUENCE</scope>
    <source>
        <strain evidence="2">10249 10 AB</strain>
    </source>
</reference>
<dbReference type="Gene3D" id="1.10.510.10">
    <property type="entry name" value="Transferase(Phosphotransferase) domain 1"/>
    <property type="match status" value="1"/>
</dbReference>
<dbReference type="EMBL" id="HBIX01004562">
    <property type="protein sequence ID" value="CAE0710878.1"/>
    <property type="molecule type" value="Transcribed_RNA"/>
</dbReference>
<keyword evidence="1" id="KW-0812">Transmembrane</keyword>
<name>A0A7S4EG71_9STRA</name>
<sequence length="158" mass="18206">MNHIYLYRGSITFTFLIVFHYYLLSTKKWSLGCIMLEITLGFTQEWIDSYDQASGNPATFQKGLECCLSELSMEQFPKYAGLLDILHKCLSINPSRRITSQDALEHSWLASIATKRATERSRNLFQDAHQSNEKRARGFSQMFSERIELLDGKTGFCT</sequence>
<keyword evidence="1" id="KW-1133">Transmembrane helix</keyword>
<evidence type="ECO:0000256" key="1">
    <source>
        <dbReference type="SAM" id="Phobius"/>
    </source>
</evidence>
<organism evidence="2">
    <name type="scientific">Pseudo-nitzschia australis</name>
    <dbReference type="NCBI Taxonomy" id="44445"/>
    <lineage>
        <taxon>Eukaryota</taxon>
        <taxon>Sar</taxon>
        <taxon>Stramenopiles</taxon>
        <taxon>Ochrophyta</taxon>
        <taxon>Bacillariophyta</taxon>
        <taxon>Bacillariophyceae</taxon>
        <taxon>Bacillariophycidae</taxon>
        <taxon>Bacillariales</taxon>
        <taxon>Bacillariaceae</taxon>
        <taxon>Pseudo-nitzschia</taxon>
    </lineage>
</organism>
<proteinExistence type="predicted"/>
<accession>A0A7S4EG71</accession>
<evidence type="ECO:0000313" key="2">
    <source>
        <dbReference type="EMBL" id="CAE0710878.1"/>
    </source>
</evidence>
<dbReference type="SUPFAM" id="SSF56112">
    <property type="entry name" value="Protein kinase-like (PK-like)"/>
    <property type="match status" value="1"/>
</dbReference>
<keyword evidence="1" id="KW-0472">Membrane</keyword>
<feature type="transmembrane region" description="Helical" evidence="1">
    <location>
        <begin position="6"/>
        <end position="24"/>
    </location>
</feature>
<protein>
    <recommendedName>
        <fullName evidence="3">Protein kinase domain-containing protein</fullName>
    </recommendedName>
</protein>